<evidence type="ECO:0000313" key="3">
    <source>
        <dbReference type="Proteomes" id="UP000785679"/>
    </source>
</evidence>
<dbReference type="AlphaFoldDB" id="A0A8J8NS31"/>
<name>A0A8J8NS31_HALGN</name>
<keyword evidence="3" id="KW-1185">Reference proteome</keyword>
<evidence type="ECO:0000256" key="1">
    <source>
        <dbReference type="SAM" id="MobiDB-lite"/>
    </source>
</evidence>
<sequence length="618" mass="69022">MMSNISNMNAQQQQKPPPHRPIIHVPQSGPTVADIALLHPKEAICNKENVQYRPLNNIDFSKQIQGENKSSTVRVSRQSQESVNRVSQGLQLLMKQQQGRVPTPQNRANGERGSGKIHSLRANNNFNIKDNTLQGIILAQSINIQRGNMFKPPQSGLSHYERPQTSFVGVQQPQNTRVVLSSTWNQNQPTDFNNSTPSEYIPTDTNYKLSKLSKVQMLKSLRENTNSSSLSRGGDNYYNQHGVSEVSIQPKFSNNAAQRMSATNRQGKKMAQEMNEYYAGGFNHGQKQAELRRSIPYHTNPSQHNIQEQNSNSSLERNAKQSLIQLQNNCIANLLSQAASPQNTQIPGIVCPSKTYVSKFQMMQKQSRLVSQRQSRACIPFSEAFSKENFKLTQKVFSNAGSRRHSTKQAIPSTNFEGACGSQITRFNETVVPQVNMCSSVSEIVVGGQAMRTKFKKNIPKHDKVQYKLIFQNESISSKPQTAISGQRQWAKLSSNLLPNSSQFMDVRISLGGSLPKQEGWISPQGSPKLSGENTFMLKPKLQHNKSSPDKLTHEKVFDYLGKNQTFSSSSSSDGDKLEDTCCFSKIYLNADIGKSVMNGSHFETIDGGCRYQGSIMH</sequence>
<proteinExistence type="predicted"/>
<dbReference type="Proteomes" id="UP000785679">
    <property type="component" value="Unassembled WGS sequence"/>
</dbReference>
<comment type="caution">
    <text evidence="2">The sequence shown here is derived from an EMBL/GenBank/DDBJ whole genome shotgun (WGS) entry which is preliminary data.</text>
</comment>
<feature type="region of interest" description="Disordered" evidence="1">
    <location>
        <begin position="298"/>
        <end position="317"/>
    </location>
</feature>
<accession>A0A8J8NS31</accession>
<reference evidence="2" key="1">
    <citation type="submission" date="2019-06" db="EMBL/GenBank/DDBJ databases">
        <authorList>
            <person name="Zheng W."/>
        </authorList>
    </citation>
    <scope>NUCLEOTIDE SEQUENCE</scope>
    <source>
        <strain evidence="2">QDHG01</strain>
    </source>
</reference>
<feature type="region of interest" description="Disordered" evidence="1">
    <location>
        <begin position="1"/>
        <end position="27"/>
    </location>
</feature>
<feature type="compositionally biased region" description="Polar residues" evidence="1">
    <location>
        <begin position="1"/>
        <end position="14"/>
    </location>
</feature>
<evidence type="ECO:0000313" key="2">
    <source>
        <dbReference type="EMBL" id="TNV80917.1"/>
    </source>
</evidence>
<gene>
    <name evidence="2" type="ORF">FGO68_gene12796</name>
</gene>
<protein>
    <submittedName>
        <fullName evidence="2">Uncharacterized protein</fullName>
    </submittedName>
</protein>
<dbReference type="EMBL" id="RRYP01006861">
    <property type="protein sequence ID" value="TNV80917.1"/>
    <property type="molecule type" value="Genomic_DNA"/>
</dbReference>
<organism evidence="2 3">
    <name type="scientific">Halteria grandinella</name>
    <dbReference type="NCBI Taxonomy" id="5974"/>
    <lineage>
        <taxon>Eukaryota</taxon>
        <taxon>Sar</taxon>
        <taxon>Alveolata</taxon>
        <taxon>Ciliophora</taxon>
        <taxon>Intramacronucleata</taxon>
        <taxon>Spirotrichea</taxon>
        <taxon>Stichotrichia</taxon>
        <taxon>Sporadotrichida</taxon>
        <taxon>Halteriidae</taxon>
        <taxon>Halteria</taxon>
    </lineage>
</organism>
<feature type="region of interest" description="Disordered" evidence="1">
    <location>
        <begin position="97"/>
        <end position="118"/>
    </location>
</feature>